<dbReference type="Proteomes" id="UP000664048">
    <property type="component" value="Unassembled WGS sequence"/>
</dbReference>
<evidence type="ECO:0008006" key="7">
    <source>
        <dbReference type="Google" id="ProtNLM"/>
    </source>
</evidence>
<dbReference type="EMBL" id="AP018358">
    <property type="protein sequence ID" value="BBA42290.1"/>
    <property type="molecule type" value="Genomic_DNA"/>
</dbReference>
<dbReference type="RefSeq" id="WP_076841597.1">
    <property type="nucleotide sequence ID" value="NZ_AP018358.1"/>
</dbReference>
<reference evidence="1" key="1">
    <citation type="journal article" date="2016" name="Biosci. Biotechnol. Biochem.">
        <title>Bioconversion of AHX to AOH by resting cells of Burkholderia contaminans CH-1.</title>
        <authorList>
            <person name="Choi J.H."/>
            <person name="Kikuchi A."/>
            <person name="Pumkaeo P."/>
            <person name="Hirai H."/>
            <person name="Tokuyama S."/>
            <person name="Kawagishi H."/>
        </authorList>
    </citation>
    <scope>NUCLEOTIDE SEQUENCE</scope>
    <source>
        <strain evidence="1">CH-1</strain>
    </source>
</reference>
<reference evidence="1" key="2">
    <citation type="journal article" date="2017" name="Genome Announc.">
        <title>High-Quality Draft Genome Sequence of Burkholderia contaminans CH-1, a Gram-Negative Bacterium That Metabolizes 2-Azahypoxanthine, a Plant Growth-Regulating Compound.</title>
        <authorList>
            <person name="Choi J.-H."/>
            <person name="Sugiura H."/>
            <person name="Moriuchi R."/>
            <person name="Kawagishi H."/>
            <person name="Dohra H."/>
        </authorList>
    </citation>
    <scope>NUCLEOTIDE SEQUENCE</scope>
    <source>
        <strain evidence="1">CH-1</strain>
    </source>
</reference>
<sequence length="275" mass="30459">MRPSEYHLYRIKFIKPAQVSLFDPGITPRELFERGLGEKPSLELRYNNIWHIGNIENITADAGRFAIGRITRTTVEKYDEGTGDFQEMLDDSGPYTFVYFDASLGILGVGRKARVANDVDVIAKKIGQLIQDTTAVVETGVHVRVDKIRDPEGFIQKVLSAYAIKRFKANFTGPNPIDADELFQKPMSYYCQQMNGDQGSVSVAGTALNEETVVAVAKSTAATGNAASAVIQEERGRPTISISLHGDARKVVVESDVDKETTLRLIQVAYREVRE</sequence>
<dbReference type="GeneID" id="93191880"/>
<dbReference type="Proteomes" id="UP001220209">
    <property type="component" value="Chromosome 1"/>
</dbReference>
<organism evidence="1">
    <name type="scientific">Burkholderia contaminans</name>
    <dbReference type="NCBI Taxonomy" id="488447"/>
    <lineage>
        <taxon>Bacteria</taxon>
        <taxon>Pseudomonadati</taxon>
        <taxon>Pseudomonadota</taxon>
        <taxon>Betaproteobacteria</taxon>
        <taxon>Burkholderiales</taxon>
        <taxon>Burkholderiaceae</taxon>
        <taxon>Burkholderia</taxon>
        <taxon>Burkholderia cepacia complex</taxon>
    </lineage>
</organism>
<reference evidence="3 5" key="4">
    <citation type="submission" date="2021-03" db="EMBL/GenBank/DDBJ databases">
        <title>Clinical course, treatment and visual outcome of an outbreak of Burkholderia contaminans endophthalmitis following cataract surgery.</title>
        <authorList>
            <person name="Lind C."/>
            <person name="Olsen K."/>
            <person name="Angelsen N.K."/>
            <person name="Krefting E.A."/>
            <person name="Fossen K."/>
            <person name="Gravningen K."/>
            <person name="Depoorter E."/>
            <person name="Vandamme P."/>
            <person name="Bertelsen G."/>
        </authorList>
    </citation>
    <scope>NUCLEOTIDE SEQUENCE [LARGE SCALE GENOMIC DNA]</scope>
    <source>
        <strain evidence="3 5">51242556</strain>
    </source>
</reference>
<reference evidence="2" key="3">
    <citation type="submission" date="2021-01" db="EMBL/GenBank/DDBJ databases">
        <title>Outbreak of Burkholderia contaminns endophthalmitis traced to a clinical ventilation system.</title>
        <authorList>
            <person name="Lipuma J."/>
            <person name="Spilker T."/>
            <person name="Kratholm J."/>
        </authorList>
    </citation>
    <scope>NUCLEOTIDE SEQUENCE</scope>
    <source>
        <strain evidence="2">HI4954</strain>
    </source>
</reference>
<accession>A0A250LCH4</accession>
<evidence type="ECO:0000313" key="2">
    <source>
        <dbReference type="EMBL" id="MBK1930509.1"/>
    </source>
</evidence>
<dbReference type="EMBL" id="JAGEMX010000003">
    <property type="protein sequence ID" value="MBO1830015.1"/>
    <property type="molecule type" value="Genomic_DNA"/>
</dbReference>
<name>A0A250LCH4_9BURK</name>
<protein>
    <recommendedName>
        <fullName evidence="7">DUF4747 family protein</fullName>
    </recommendedName>
</protein>
<evidence type="ECO:0000313" key="4">
    <source>
        <dbReference type="EMBL" id="WFN16917.1"/>
    </source>
</evidence>
<evidence type="ECO:0000313" key="6">
    <source>
        <dbReference type="Proteomes" id="UP001220209"/>
    </source>
</evidence>
<dbReference type="EMBL" id="CP090640">
    <property type="protein sequence ID" value="WFN16917.1"/>
    <property type="molecule type" value="Genomic_DNA"/>
</dbReference>
<dbReference type="AlphaFoldDB" id="A0A250LCH4"/>
<reference evidence="4 6" key="5">
    <citation type="submission" date="2021-12" db="EMBL/GenBank/DDBJ databases">
        <title>Genomic and phenotypic characterization of three Burkholderia contaminans isolates recovered from different sources.</title>
        <authorList>
            <person name="Lopez De Volder A."/>
            <person name="Fan Y."/>
            <person name="Nunvar J."/>
            <person name="Herrera T."/>
            <person name="Timp W."/>
            <person name="Degrossi J."/>
        </authorList>
    </citation>
    <scope>NUCLEOTIDE SEQUENCE [LARGE SCALE GENOMIC DNA]</scope>
    <source>
        <strain evidence="4 6">LMG 23361</strain>
    </source>
</reference>
<dbReference type="Proteomes" id="UP000611459">
    <property type="component" value="Unassembled WGS sequence"/>
</dbReference>
<evidence type="ECO:0000313" key="5">
    <source>
        <dbReference type="Proteomes" id="UP000664048"/>
    </source>
</evidence>
<evidence type="ECO:0000313" key="1">
    <source>
        <dbReference type="EMBL" id="BBA42290.1"/>
    </source>
</evidence>
<keyword evidence="5" id="KW-1185">Reference proteome</keyword>
<gene>
    <name evidence="1" type="ORF">BCCH1_47650</name>
    <name evidence="3" type="ORF">J4M89_11515</name>
    <name evidence="2" type="ORF">JIN94_11500</name>
    <name evidence="4" type="ORF">LXE91_14625</name>
</gene>
<evidence type="ECO:0000313" key="3">
    <source>
        <dbReference type="EMBL" id="MBO1830015.1"/>
    </source>
</evidence>
<dbReference type="EMBL" id="JAENIB010000003">
    <property type="protein sequence ID" value="MBK1930509.1"/>
    <property type="molecule type" value="Genomic_DNA"/>
</dbReference>
<dbReference type="OrthoDB" id="7057934at2"/>
<proteinExistence type="predicted"/>